<proteinExistence type="predicted"/>
<dbReference type="KEGG" id="llu:AKJ09_09845"/>
<dbReference type="EMBL" id="CP012333">
    <property type="protein sequence ID" value="AKV03182.1"/>
    <property type="molecule type" value="Genomic_DNA"/>
</dbReference>
<sequence length="69" mass="7772">MSQATVSSWVSGKRVPDPDQRDLLRRAFDIPLSAWPGVWNDALQRIVDKLAERDPDLLAELAEDLNSLL</sequence>
<dbReference type="STRING" id="1391654.AKJ09_09845"/>
<protein>
    <recommendedName>
        <fullName evidence="1">HTH cro/C1-type domain-containing protein</fullName>
    </recommendedName>
</protein>
<reference evidence="2 3" key="1">
    <citation type="submission" date="2015-08" db="EMBL/GenBank/DDBJ databases">
        <authorList>
            <person name="Babu N.S."/>
            <person name="Beckwith C.J."/>
            <person name="Beseler K.G."/>
            <person name="Brison A."/>
            <person name="Carone J.V."/>
            <person name="Caskin T.P."/>
            <person name="Diamond M."/>
            <person name="Durham M.E."/>
            <person name="Foxe J.M."/>
            <person name="Go M."/>
            <person name="Henderson B.A."/>
            <person name="Jones I.B."/>
            <person name="McGettigan J.A."/>
            <person name="Micheletti S.J."/>
            <person name="Nasrallah M.E."/>
            <person name="Ortiz D."/>
            <person name="Piller C.R."/>
            <person name="Privatt S.R."/>
            <person name="Schneider S.L."/>
            <person name="Sharp S."/>
            <person name="Smith T.C."/>
            <person name="Stanton J.D."/>
            <person name="Ullery H.E."/>
            <person name="Wilson R.J."/>
            <person name="Serrano M.G."/>
            <person name="Buck G."/>
            <person name="Lee V."/>
            <person name="Wang Y."/>
            <person name="Carvalho R."/>
            <person name="Voegtly L."/>
            <person name="Shi R."/>
            <person name="Duckworth R."/>
            <person name="Johnson A."/>
            <person name="Loviza R."/>
            <person name="Walstead R."/>
            <person name="Shah Z."/>
            <person name="Kiflezghi M."/>
            <person name="Wade K."/>
            <person name="Ball S.L."/>
            <person name="Bradley K.W."/>
            <person name="Asai D.J."/>
            <person name="Bowman C.A."/>
            <person name="Russell D.A."/>
            <person name="Pope W.H."/>
            <person name="Jacobs-Sera D."/>
            <person name="Hendrix R.W."/>
            <person name="Hatfull G.F."/>
        </authorList>
    </citation>
    <scope>NUCLEOTIDE SEQUENCE [LARGE SCALE GENOMIC DNA]</scope>
    <source>
        <strain evidence="2 3">DSM 27648</strain>
    </source>
</reference>
<dbReference type="InterPro" id="IPR001387">
    <property type="entry name" value="Cro/C1-type_HTH"/>
</dbReference>
<organism evidence="2 3">
    <name type="scientific">Labilithrix luteola</name>
    <dbReference type="NCBI Taxonomy" id="1391654"/>
    <lineage>
        <taxon>Bacteria</taxon>
        <taxon>Pseudomonadati</taxon>
        <taxon>Myxococcota</taxon>
        <taxon>Polyangia</taxon>
        <taxon>Polyangiales</taxon>
        <taxon>Labilitrichaceae</taxon>
        <taxon>Labilithrix</taxon>
    </lineage>
</organism>
<dbReference type="PROSITE" id="PS50943">
    <property type="entry name" value="HTH_CROC1"/>
    <property type="match status" value="1"/>
</dbReference>
<dbReference type="Proteomes" id="UP000064967">
    <property type="component" value="Chromosome"/>
</dbReference>
<name>A0A0K1QBY0_9BACT</name>
<feature type="domain" description="HTH cro/C1-type" evidence="1">
    <location>
        <begin position="1"/>
        <end position="35"/>
    </location>
</feature>
<dbReference type="AlphaFoldDB" id="A0A0K1QBY0"/>
<evidence type="ECO:0000259" key="1">
    <source>
        <dbReference type="PROSITE" id="PS50943"/>
    </source>
</evidence>
<accession>A0A0K1QBY0</accession>
<evidence type="ECO:0000313" key="2">
    <source>
        <dbReference type="EMBL" id="AKV03182.1"/>
    </source>
</evidence>
<keyword evidence="3" id="KW-1185">Reference proteome</keyword>
<evidence type="ECO:0000313" key="3">
    <source>
        <dbReference type="Proteomes" id="UP000064967"/>
    </source>
</evidence>
<gene>
    <name evidence="2" type="ORF">AKJ09_09845</name>
</gene>